<dbReference type="Pfam" id="PF00685">
    <property type="entry name" value="Sulfotransfer_1"/>
    <property type="match status" value="1"/>
</dbReference>
<dbReference type="GO" id="GO:0008146">
    <property type="term" value="F:sulfotransferase activity"/>
    <property type="evidence" value="ECO:0007669"/>
    <property type="project" value="InterPro"/>
</dbReference>
<proteinExistence type="predicted"/>
<dbReference type="InterPro" id="IPR000863">
    <property type="entry name" value="Sulfotransferase_dom"/>
</dbReference>
<accession>A0A1F7RR94</accession>
<reference evidence="4 5" key="1">
    <citation type="journal article" date="2016" name="Nat. Commun.">
        <title>Thousands of microbial genomes shed light on interconnected biogeochemical processes in an aquifer system.</title>
        <authorList>
            <person name="Anantharaman K."/>
            <person name="Brown C.T."/>
            <person name="Hug L.A."/>
            <person name="Sharon I."/>
            <person name="Castelle C.J."/>
            <person name="Probst A.J."/>
            <person name="Thomas B.C."/>
            <person name="Singh A."/>
            <person name="Wilkins M.J."/>
            <person name="Karaoz U."/>
            <person name="Brodie E.L."/>
            <person name="Williams K.H."/>
            <person name="Hubbard S.S."/>
            <person name="Banfield J.F."/>
        </authorList>
    </citation>
    <scope>NUCLEOTIDE SEQUENCE [LARGE SCALE GENOMIC DNA]</scope>
</reference>
<evidence type="ECO:0000313" key="5">
    <source>
        <dbReference type="Proteomes" id="UP000178797"/>
    </source>
</evidence>
<dbReference type="Proteomes" id="UP000178797">
    <property type="component" value="Unassembled WGS sequence"/>
</dbReference>
<feature type="domain" description="Sulfotransferase" evidence="3">
    <location>
        <begin position="13"/>
        <end position="255"/>
    </location>
</feature>
<dbReference type="Gene3D" id="3.40.50.300">
    <property type="entry name" value="P-loop containing nucleotide triphosphate hydrolases"/>
    <property type="match status" value="1"/>
</dbReference>
<dbReference type="SUPFAM" id="SSF52540">
    <property type="entry name" value="P-loop containing nucleoside triphosphate hydrolases"/>
    <property type="match status" value="1"/>
</dbReference>
<keyword evidence="1" id="KW-0808">Transferase</keyword>
<dbReference type="PANTHER" id="PTHR10605">
    <property type="entry name" value="HEPARAN SULFATE SULFOTRANSFERASE"/>
    <property type="match status" value="1"/>
</dbReference>
<evidence type="ECO:0000256" key="2">
    <source>
        <dbReference type="ARBA" id="ARBA00023180"/>
    </source>
</evidence>
<keyword evidence="2" id="KW-0325">Glycoprotein</keyword>
<organism evidence="4 5">
    <name type="scientific">Candidatus Schekmanbacteria bacterium RBG_16_38_10</name>
    <dbReference type="NCBI Taxonomy" id="1817879"/>
    <lineage>
        <taxon>Bacteria</taxon>
        <taxon>Candidatus Schekmaniibacteriota</taxon>
    </lineage>
</organism>
<sequence>MKVSDYRYLIIGGATKSATTSLFNWLKYHPEVCTSSIKETRFFLDKEYPVPSKFRFEDGLEKYDAFFRHCDDLKIRLEATPDYLYSESTPFKIKDSLPDIRFIFILREPVSRLISWYRFSKQWNLIPKNTSIEEYIKLNMHDGYKPQHLRALEQGRYSLYLKKYLDLFGKERVFIAFFEEILKNSLSIMKEICRFAGINKNYYLNYDFKNVNPTRNLKHPEIFEFYRKMRFNIKKYTHDKLLTHSVLSFLRRSFYRIYFYLDTREAEKITLSPQTRKFLNEYYTKENHSLSDLISRRLPWKVEEDNHVPAD</sequence>
<dbReference type="InterPro" id="IPR037359">
    <property type="entry name" value="NST/OST"/>
</dbReference>
<evidence type="ECO:0000256" key="1">
    <source>
        <dbReference type="ARBA" id="ARBA00022679"/>
    </source>
</evidence>
<dbReference type="PANTHER" id="PTHR10605:SF56">
    <property type="entry name" value="BIFUNCTIONAL HEPARAN SULFATE N-DEACETYLASE_N-SULFOTRANSFERASE"/>
    <property type="match status" value="1"/>
</dbReference>
<evidence type="ECO:0000259" key="3">
    <source>
        <dbReference type="Pfam" id="PF00685"/>
    </source>
</evidence>
<dbReference type="AlphaFoldDB" id="A0A1F7RR94"/>
<protein>
    <recommendedName>
        <fullName evidence="3">Sulfotransferase domain-containing protein</fullName>
    </recommendedName>
</protein>
<comment type="caution">
    <text evidence="4">The sequence shown here is derived from an EMBL/GenBank/DDBJ whole genome shotgun (WGS) entry which is preliminary data.</text>
</comment>
<name>A0A1F7RR94_9BACT</name>
<gene>
    <name evidence="4" type="ORF">A2W05_08070</name>
</gene>
<evidence type="ECO:0000313" key="4">
    <source>
        <dbReference type="EMBL" id="OGL43658.1"/>
    </source>
</evidence>
<dbReference type="EMBL" id="MGDE01000216">
    <property type="protein sequence ID" value="OGL43658.1"/>
    <property type="molecule type" value="Genomic_DNA"/>
</dbReference>
<dbReference type="InterPro" id="IPR027417">
    <property type="entry name" value="P-loop_NTPase"/>
</dbReference>